<sequence>MIAGAPDTAPKRMTPTTSYELYRKRSSDWMIVSAFDEREAAVSAAESLLETYPRAVVKVVAERYDTFSGETVGVVVYRNDLKDLPRQPSPASQAVRPRRLPQPTAAKPKPENKRVLLVSILVTVISGTTFAALFGSIRYISRFLG</sequence>
<dbReference type="EMBL" id="UIDG01000208">
    <property type="protein sequence ID" value="SUS06467.1"/>
    <property type="molecule type" value="Genomic_DNA"/>
</dbReference>
<gene>
    <name evidence="3" type="ORF">DF3PB_2860005</name>
</gene>
<feature type="region of interest" description="Disordered" evidence="1">
    <location>
        <begin position="82"/>
        <end position="108"/>
    </location>
</feature>
<name>A0A380TEK9_9ZZZZ</name>
<reference evidence="3" key="1">
    <citation type="submission" date="2018-07" db="EMBL/GenBank/DDBJ databases">
        <authorList>
            <person name="Quirk P.G."/>
            <person name="Krulwich T.A."/>
        </authorList>
    </citation>
    <scope>NUCLEOTIDE SEQUENCE</scope>
</reference>
<keyword evidence="2" id="KW-1133">Transmembrane helix</keyword>
<proteinExistence type="predicted"/>
<evidence type="ECO:0000256" key="2">
    <source>
        <dbReference type="SAM" id="Phobius"/>
    </source>
</evidence>
<dbReference type="AlphaFoldDB" id="A0A380TEK9"/>
<feature type="transmembrane region" description="Helical" evidence="2">
    <location>
        <begin position="115"/>
        <end position="140"/>
    </location>
</feature>
<evidence type="ECO:0000313" key="3">
    <source>
        <dbReference type="EMBL" id="SUS06467.1"/>
    </source>
</evidence>
<protein>
    <submittedName>
        <fullName evidence="3">Uncharacterized protein</fullName>
    </submittedName>
</protein>
<evidence type="ECO:0000256" key="1">
    <source>
        <dbReference type="SAM" id="MobiDB-lite"/>
    </source>
</evidence>
<keyword evidence="2" id="KW-0472">Membrane</keyword>
<keyword evidence="2" id="KW-0812">Transmembrane</keyword>
<organism evidence="3">
    <name type="scientific">metagenome</name>
    <dbReference type="NCBI Taxonomy" id="256318"/>
    <lineage>
        <taxon>unclassified sequences</taxon>
        <taxon>metagenomes</taxon>
    </lineage>
</organism>
<accession>A0A380TEK9</accession>